<dbReference type="EMBL" id="JBDJNQ010000007">
    <property type="protein sequence ID" value="MEN5378742.1"/>
    <property type="molecule type" value="Genomic_DNA"/>
</dbReference>
<evidence type="ECO:0000256" key="1">
    <source>
        <dbReference type="SAM" id="Phobius"/>
    </source>
</evidence>
<comment type="caution">
    <text evidence="3">The sequence shown here is derived from an EMBL/GenBank/DDBJ whole genome shotgun (WGS) entry which is preliminary data.</text>
</comment>
<evidence type="ECO:0000313" key="3">
    <source>
        <dbReference type="EMBL" id="MEN5378742.1"/>
    </source>
</evidence>
<protein>
    <recommendedName>
        <fullName evidence="2">SPW repeat-containing integral membrane domain-containing protein</fullName>
    </recommendedName>
</protein>
<keyword evidence="4" id="KW-1185">Reference proteome</keyword>
<feature type="transmembrane region" description="Helical" evidence="1">
    <location>
        <begin position="12"/>
        <end position="29"/>
    </location>
</feature>
<keyword evidence="1" id="KW-1133">Transmembrane helix</keyword>
<organism evidence="3 4">
    <name type="scientific">Sphingobacterium kitahiroshimense</name>
    <dbReference type="NCBI Taxonomy" id="470446"/>
    <lineage>
        <taxon>Bacteria</taxon>
        <taxon>Pseudomonadati</taxon>
        <taxon>Bacteroidota</taxon>
        <taxon>Sphingobacteriia</taxon>
        <taxon>Sphingobacteriales</taxon>
        <taxon>Sphingobacteriaceae</taxon>
        <taxon>Sphingobacterium</taxon>
    </lineage>
</organism>
<name>A0ABV0BZF8_9SPHI</name>
<feature type="transmembrane region" description="Helical" evidence="1">
    <location>
        <begin position="35"/>
        <end position="56"/>
    </location>
</feature>
<proteinExistence type="predicted"/>
<accession>A0ABV0BZF8</accession>
<keyword evidence="1" id="KW-0472">Membrane</keyword>
<dbReference type="InterPro" id="IPR005530">
    <property type="entry name" value="SPW"/>
</dbReference>
<feature type="domain" description="SPW repeat-containing integral membrane" evidence="2">
    <location>
        <begin position="9"/>
        <end position="108"/>
    </location>
</feature>
<evidence type="ECO:0000259" key="2">
    <source>
        <dbReference type="Pfam" id="PF03779"/>
    </source>
</evidence>
<reference evidence="3 4" key="1">
    <citation type="submission" date="2024-04" db="EMBL/GenBank/DDBJ databases">
        <title>WGS of bacteria from Torrens River.</title>
        <authorList>
            <person name="Wyrsch E.R."/>
            <person name="Drigo B."/>
        </authorList>
    </citation>
    <scope>NUCLEOTIDE SEQUENCE [LARGE SCALE GENOMIC DNA]</scope>
    <source>
        <strain evidence="3 4">TWI391</strain>
    </source>
</reference>
<dbReference type="RefSeq" id="WP_346581654.1">
    <property type="nucleotide sequence ID" value="NZ_JBDJNQ010000007.1"/>
</dbReference>
<feature type="transmembrane region" description="Helical" evidence="1">
    <location>
        <begin position="93"/>
        <end position="112"/>
    </location>
</feature>
<dbReference type="Pfam" id="PF03779">
    <property type="entry name" value="SPW"/>
    <property type="match status" value="1"/>
</dbReference>
<keyword evidence="1" id="KW-0812">Transmembrane</keyword>
<sequence length="131" mass="14735">MRNLISTQWHAFLDYVLAFTLLIGPWIFGYSEDHYGKLISVLAGGLIIVLSILTRYEGGLIRFIPMPLHLNMDVVLGIFLIVSPFVLDLVYEAIMCLVILGILILGSGLYSIPEVKKHEPPVDISYDTERD</sequence>
<evidence type="ECO:0000313" key="4">
    <source>
        <dbReference type="Proteomes" id="UP001409291"/>
    </source>
</evidence>
<dbReference type="Proteomes" id="UP001409291">
    <property type="component" value="Unassembled WGS sequence"/>
</dbReference>
<gene>
    <name evidence="3" type="ORF">ABE541_15875</name>
</gene>
<feature type="transmembrane region" description="Helical" evidence="1">
    <location>
        <begin position="68"/>
        <end position="87"/>
    </location>
</feature>